<dbReference type="EMBL" id="RAQO01000004">
    <property type="protein sequence ID" value="RKF19723.1"/>
    <property type="molecule type" value="Genomic_DNA"/>
</dbReference>
<dbReference type="RefSeq" id="WP_120353728.1">
    <property type="nucleotide sequence ID" value="NZ_RAQO01000004.1"/>
</dbReference>
<dbReference type="GO" id="GO:0004622">
    <property type="term" value="F:phosphatidylcholine lysophospholipase activity"/>
    <property type="evidence" value="ECO:0007669"/>
    <property type="project" value="TreeGrafter"/>
</dbReference>
<evidence type="ECO:0000256" key="1">
    <source>
        <dbReference type="SAM" id="SignalP"/>
    </source>
</evidence>
<dbReference type="Proteomes" id="UP000286482">
    <property type="component" value="Unassembled WGS sequence"/>
</dbReference>
<evidence type="ECO:0000259" key="2">
    <source>
        <dbReference type="Pfam" id="PF13472"/>
    </source>
</evidence>
<reference evidence="3 4" key="1">
    <citation type="submission" date="2018-09" db="EMBL/GenBank/DDBJ databases">
        <authorList>
            <person name="Wang Z."/>
        </authorList>
    </citation>
    <scope>NUCLEOTIDE SEQUENCE [LARGE SCALE GENOMIC DNA]</scope>
    <source>
        <strain evidence="3 4">ALS 81</strain>
    </source>
</reference>
<gene>
    <name evidence="3" type="ORF">DBZ36_04495</name>
</gene>
<proteinExistence type="predicted"/>
<keyword evidence="1" id="KW-0732">Signal</keyword>
<protein>
    <submittedName>
        <fullName evidence="3">Arylesterase</fullName>
    </submittedName>
</protein>
<dbReference type="PANTHER" id="PTHR30383">
    <property type="entry name" value="THIOESTERASE 1/PROTEASE 1/LYSOPHOSPHOLIPASE L1"/>
    <property type="match status" value="1"/>
</dbReference>
<feature type="domain" description="SGNH hydrolase-type esterase" evidence="2">
    <location>
        <begin position="37"/>
        <end position="195"/>
    </location>
</feature>
<dbReference type="CDD" id="cd01822">
    <property type="entry name" value="Lysophospholipase_L1_like"/>
    <property type="match status" value="1"/>
</dbReference>
<dbReference type="AlphaFoldDB" id="A0A420EGC8"/>
<name>A0A420EGC8_9ALTE</name>
<accession>A0A420EGC8</accession>
<comment type="caution">
    <text evidence="3">The sequence shown here is derived from an EMBL/GenBank/DDBJ whole genome shotgun (WGS) entry which is preliminary data.</text>
</comment>
<dbReference type="Gene3D" id="3.40.50.1110">
    <property type="entry name" value="SGNH hydrolase"/>
    <property type="match status" value="1"/>
</dbReference>
<dbReference type="InterPro" id="IPR051532">
    <property type="entry name" value="Ester_Hydrolysis_Enzymes"/>
</dbReference>
<dbReference type="InterPro" id="IPR013830">
    <property type="entry name" value="SGNH_hydro"/>
</dbReference>
<dbReference type="OrthoDB" id="9786188at2"/>
<keyword evidence="4" id="KW-1185">Reference proteome</keyword>
<dbReference type="SUPFAM" id="SSF52266">
    <property type="entry name" value="SGNH hydrolase"/>
    <property type="match status" value="1"/>
</dbReference>
<feature type="chain" id="PRO_5019099654" evidence="1">
    <location>
        <begin position="30"/>
        <end position="214"/>
    </location>
</feature>
<dbReference type="InterPro" id="IPR036514">
    <property type="entry name" value="SGNH_hydro_sf"/>
</dbReference>
<evidence type="ECO:0000313" key="3">
    <source>
        <dbReference type="EMBL" id="RKF19723.1"/>
    </source>
</evidence>
<sequence length="214" mass="23646">MKFCGFKAYLCNLLCISLLVVAPALNAQASSFKWLLMGDSLSASYGVDPEQGWVNLLNQQSTTLPSAWQIINASISGETSKGGLQRLNQALDESSVDGLIIELGGNDGLRGYPPKQTRENLQNMIDIGKQRGLRVAIMQIEIPPNYGSRYTSAFRNIFSELAEQNEIDYLPFFMQELATQPDYMQDDGIHPNTAAQPILAELMVEMLQPISQTP</sequence>
<dbReference type="PANTHER" id="PTHR30383:SF24">
    <property type="entry name" value="THIOESTERASE 1_PROTEASE 1_LYSOPHOSPHOLIPASE L1"/>
    <property type="match status" value="1"/>
</dbReference>
<organism evidence="3 4">
    <name type="scientific">Alginatibacterium sediminis</name>
    <dbReference type="NCBI Taxonomy" id="2164068"/>
    <lineage>
        <taxon>Bacteria</taxon>
        <taxon>Pseudomonadati</taxon>
        <taxon>Pseudomonadota</taxon>
        <taxon>Gammaproteobacteria</taxon>
        <taxon>Alteromonadales</taxon>
        <taxon>Alteromonadaceae</taxon>
        <taxon>Alginatibacterium</taxon>
    </lineage>
</organism>
<evidence type="ECO:0000313" key="4">
    <source>
        <dbReference type="Proteomes" id="UP000286482"/>
    </source>
</evidence>
<dbReference type="Pfam" id="PF13472">
    <property type="entry name" value="Lipase_GDSL_2"/>
    <property type="match status" value="1"/>
</dbReference>
<feature type="signal peptide" evidence="1">
    <location>
        <begin position="1"/>
        <end position="29"/>
    </location>
</feature>